<dbReference type="Proteomes" id="UP000070501">
    <property type="component" value="Unassembled WGS sequence"/>
</dbReference>
<evidence type="ECO:0000259" key="8">
    <source>
        <dbReference type="Pfam" id="PF20684"/>
    </source>
</evidence>
<evidence type="ECO:0000313" key="10">
    <source>
        <dbReference type="Proteomes" id="UP000070501"/>
    </source>
</evidence>
<comment type="similarity">
    <text evidence="5">Belongs to the SAT4 family.</text>
</comment>
<evidence type="ECO:0000256" key="2">
    <source>
        <dbReference type="ARBA" id="ARBA00022692"/>
    </source>
</evidence>
<dbReference type="AlphaFoldDB" id="A0A136IRA9"/>
<dbReference type="EMBL" id="KQ964262">
    <property type="protein sequence ID" value="KXJ87472.1"/>
    <property type="molecule type" value="Genomic_DNA"/>
</dbReference>
<sequence length="422" mass="46503">MAITDTMPIMIKEVVRRQGPPPLPPPPGGYTYDWPTSPLQQFGFFIIFFFPALATAFYGLRVYSRTSKKQFGLDDALVGVALVLSWTETCFTYYFMKYNYVGIHVWDVPLTNDPRPGLIFNFAVQIAYNPILALVKTAVLLFLLKLSGVQKPLVRWSIHALNALNISMMVAIFITVIFQCSPVTAVYDPDVKGTCIKQGLFYVVTAALTLLTDVLVLALPIWIFVDLKISRKKRMAVIGVFSLGGLVTAAGVARLLIIYQGFFATAPSADPTYSIAFTSSAIETNLAIITASAPMLRPLLVQWFPRMFASSKGTSAGNGYNGTGSGYAQQSTLRSKPGHRSTPYGTGVSGIRLQDISKSKGRHHTEIRGDSPTGSEEEIMTYNGIMRTTNYTVTVDKDGQEFSQAHDDAPQTRTRFQQQSRV</sequence>
<proteinExistence type="inferred from homology"/>
<feature type="region of interest" description="Disordered" evidence="6">
    <location>
        <begin position="319"/>
        <end position="349"/>
    </location>
</feature>
<keyword evidence="2 7" id="KW-0812">Transmembrane</keyword>
<feature type="transmembrane region" description="Helical" evidence="7">
    <location>
        <begin position="42"/>
        <end position="64"/>
    </location>
</feature>
<keyword evidence="3 7" id="KW-1133">Transmembrane helix</keyword>
<feature type="transmembrane region" description="Helical" evidence="7">
    <location>
        <begin position="237"/>
        <end position="262"/>
    </location>
</feature>
<feature type="domain" description="Rhodopsin" evidence="8">
    <location>
        <begin position="60"/>
        <end position="301"/>
    </location>
</feature>
<evidence type="ECO:0000256" key="3">
    <source>
        <dbReference type="ARBA" id="ARBA00022989"/>
    </source>
</evidence>
<name>A0A136IRA9_9PEZI</name>
<keyword evidence="10" id="KW-1185">Reference proteome</keyword>
<feature type="transmembrane region" description="Helical" evidence="7">
    <location>
        <begin position="116"/>
        <end position="144"/>
    </location>
</feature>
<dbReference type="PANTHER" id="PTHR33048">
    <property type="entry name" value="PTH11-LIKE INTEGRAL MEMBRANE PROTEIN (AFU_ORTHOLOGUE AFUA_5G11245)"/>
    <property type="match status" value="1"/>
</dbReference>
<gene>
    <name evidence="9" type="ORF">Micbo1qcDRAFT_197807</name>
</gene>
<dbReference type="InterPro" id="IPR052337">
    <property type="entry name" value="SAT4-like"/>
</dbReference>
<evidence type="ECO:0000256" key="6">
    <source>
        <dbReference type="SAM" id="MobiDB-lite"/>
    </source>
</evidence>
<dbReference type="InterPro" id="IPR049326">
    <property type="entry name" value="Rhodopsin_dom_fungi"/>
</dbReference>
<feature type="transmembrane region" description="Helical" evidence="7">
    <location>
        <begin position="76"/>
        <end position="96"/>
    </location>
</feature>
<dbReference type="PANTHER" id="PTHR33048:SF55">
    <property type="entry name" value="INTEGRAL MEMBRANE PROTEIN"/>
    <property type="match status" value="1"/>
</dbReference>
<dbReference type="Pfam" id="PF20684">
    <property type="entry name" value="Fung_rhodopsin"/>
    <property type="match status" value="1"/>
</dbReference>
<dbReference type="InParanoid" id="A0A136IRA9"/>
<dbReference type="GO" id="GO:0016020">
    <property type="term" value="C:membrane"/>
    <property type="evidence" value="ECO:0007669"/>
    <property type="project" value="UniProtKB-SubCell"/>
</dbReference>
<accession>A0A136IRA9</accession>
<dbReference type="OrthoDB" id="5283415at2759"/>
<evidence type="ECO:0000256" key="4">
    <source>
        <dbReference type="ARBA" id="ARBA00023136"/>
    </source>
</evidence>
<organism evidence="9 10">
    <name type="scientific">Microdochium bolleyi</name>
    <dbReference type="NCBI Taxonomy" id="196109"/>
    <lineage>
        <taxon>Eukaryota</taxon>
        <taxon>Fungi</taxon>
        <taxon>Dikarya</taxon>
        <taxon>Ascomycota</taxon>
        <taxon>Pezizomycotina</taxon>
        <taxon>Sordariomycetes</taxon>
        <taxon>Xylariomycetidae</taxon>
        <taxon>Xylariales</taxon>
        <taxon>Microdochiaceae</taxon>
        <taxon>Microdochium</taxon>
    </lineage>
</organism>
<keyword evidence="4 7" id="KW-0472">Membrane</keyword>
<feature type="region of interest" description="Disordered" evidence="6">
    <location>
        <begin position="357"/>
        <end position="376"/>
    </location>
</feature>
<evidence type="ECO:0000256" key="5">
    <source>
        <dbReference type="ARBA" id="ARBA00038359"/>
    </source>
</evidence>
<evidence type="ECO:0000256" key="1">
    <source>
        <dbReference type="ARBA" id="ARBA00004141"/>
    </source>
</evidence>
<reference evidence="10" key="1">
    <citation type="submission" date="2016-02" db="EMBL/GenBank/DDBJ databases">
        <title>Draft genome sequence of Microdochium bolleyi, a fungal endophyte of beachgrass.</title>
        <authorList>
            <consortium name="DOE Joint Genome Institute"/>
            <person name="David A.S."/>
            <person name="May G."/>
            <person name="Haridas S."/>
            <person name="Lim J."/>
            <person name="Wang M."/>
            <person name="Labutti K."/>
            <person name="Lipzen A."/>
            <person name="Barry K."/>
            <person name="Grigoriev I.V."/>
        </authorList>
    </citation>
    <scope>NUCLEOTIDE SEQUENCE [LARGE SCALE GENOMIC DNA]</scope>
    <source>
        <strain evidence="10">J235TASD1</strain>
    </source>
</reference>
<protein>
    <recommendedName>
        <fullName evidence="8">Rhodopsin domain-containing protein</fullName>
    </recommendedName>
</protein>
<feature type="transmembrane region" description="Helical" evidence="7">
    <location>
        <begin position="156"/>
        <end position="179"/>
    </location>
</feature>
<evidence type="ECO:0000313" key="9">
    <source>
        <dbReference type="EMBL" id="KXJ87472.1"/>
    </source>
</evidence>
<evidence type="ECO:0000256" key="7">
    <source>
        <dbReference type="SAM" id="Phobius"/>
    </source>
</evidence>
<comment type="subcellular location">
    <subcellularLocation>
        <location evidence="1">Membrane</location>
        <topology evidence="1">Multi-pass membrane protein</topology>
    </subcellularLocation>
</comment>
<feature type="transmembrane region" description="Helical" evidence="7">
    <location>
        <begin position="199"/>
        <end position="225"/>
    </location>
</feature>